<name>A0A1G2D0H0_9BACT</name>
<evidence type="ECO:0008006" key="4">
    <source>
        <dbReference type="Google" id="ProtNLM"/>
    </source>
</evidence>
<sequence length="188" mass="20873">MKLKHTKTAVRAALNGGSFFLTCRPSRCRRGPTSGFSIVEIILGIGMLTTALVAVSAYYIRLLTVSELTTEHIQSGFLLEEGVEVMKLLRDESWSTTIAPLSTTTTYYLSWNGTKWTATTTKQVIENIFTRSLEISDVNRDNVTYNIDPTGTYDPGTKKVTVSIGWQRRGGNVATDTAQTYIMNLFNN</sequence>
<evidence type="ECO:0000313" key="3">
    <source>
        <dbReference type="Proteomes" id="UP000177122"/>
    </source>
</evidence>
<keyword evidence="1" id="KW-0472">Membrane</keyword>
<gene>
    <name evidence="2" type="ORF">A2845_00430</name>
</gene>
<reference evidence="2 3" key="1">
    <citation type="journal article" date="2016" name="Nat. Commun.">
        <title>Thousands of microbial genomes shed light on interconnected biogeochemical processes in an aquifer system.</title>
        <authorList>
            <person name="Anantharaman K."/>
            <person name="Brown C.T."/>
            <person name="Hug L.A."/>
            <person name="Sharon I."/>
            <person name="Castelle C.J."/>
            <person name="Probst A.J."/>
            <person name="Thomas B.C."/>
            <person name="Singh A."/>
            <person name="Wilkins M.J."/>
            <person name="Karaoz U."/>
            <person name="Brodie E.L."/>
            <person name="Williams K.H."/>
            <person name="Hubbard S.S."/>
            <person name="Banfield J.F."/>
        </authorList>
    </citation>
    <scope>NUCLEOTIDE SEQUENCE [LARGE SCALE GENOMIC DNA]</scope>
</reference>
<comment type="caution">
    <text evidence="2">The sequence shown here is derived from an EMBL/GenBank/DDBJ whole genome shotgun (WGS) entry which is preliminary data.</text>
</comment>
<protein>
    <recommendedName>
        <fullName evidence="4">Prepilin-type N-terminal cleavage/methylation domain-containing protein</fullName>
    </recommendedName>
</protein>
<evidence type="ECO:0000256" key="1">
    <source>
        <dbReference type="SAM" id="Phobius"/>
    </source>
</evidence>
<accession>A0A1G2D0H0</accession>
<proteinExistence type="predicted"/>
<dbReference type="EMBL" id="MHLI01000004">
    <property type="protein sequence ID" value="OGZ06258.1"/>
    <property type="molecule type" value="Genomic_DNA"/>
</dbReference>
<dbReference type="AlphaFoldDB" id="A0A1G2D0H0"/>
<dbReference type="Proteomes" id="UP000177122">
    <property type="component" value="Unassembled WGS sequence"/>
</dbReference>
<feature type="transmembrane region" description="Helical" evidence="1">
    <location>
        <begin position="38"/>
        <end position="60"/>
    </location>
</feature>
<keyword evidence="1" id="KW-0812">Transmembrane</keyword>
<keyword evidence="1" id="KW-1133">Transmembrane helix</keyword>
<organism evidence="2 3">
    <name type="scientific">Candidatus Lloydbacteria bacterium RIFCSPHIGHO2_01_FULL_49_22</name>
    <dbReference type="NCBI Taxonomy" id="1798658"/>
    <lineage>
        <taxon>Bacteria</taxon>
        <taxon>Candidatus Lloydiibacteriota</taxon>
    </lineage>
</organism>
<evidence type="ECO:0000313" key="2">
    <source>
        <dbReference type="EMBL" id="OGZ06258.1"/>
    </source>
</evidence>